<evidence type="ECO:0000256" key="4">
    <source>
        <dbReference type="ARBA" id="ARBA00022676"/>
    </source>
</evidence>
<evidence type="ECO:0000256" key="8">
    <source>
        <dbReference type="ARBA" id="ARBA00052876"/>
    </source>
</evidence>
<dbReference type="SUPFAM" id="SSF53756">
    <property type="entry name" value="UDP-Glycosyltransferase/glycogen phosphorylase"/>
    <property type="match status" value="1"/>
</dbReference>
<sequence length="400" mass="42861">MARGAVGSAACGRLRLLSASMHKTLIVTNDFPPRPGGIQAFLHNMALRLDPEQLVVYASTWKRSREGVEATAAFDAEQPFKVVRDRTTMLLPTPRVTRRAVSLLKEHGCTSVWFGAAAPLGLMGGALRKAGANRLVATTHGHEAGWAQLPASRQLLRRIGESTDTITYLGEYTRSRIAAALTPEAAARMVQLPPGVDEKTFHPGSGGAEVRARLGLSERPVVVCVSRLVPRKGQDTLIEAMPLILAKVPDAVLLIVGGGPYEKELRKLAAETGVAGSVHFTGAVPWSELPAHYGAGDVFAMPCRTRRGGLDVEGLGIVYLEASATGLPVVAGDSGGAPDAVLDGETGWVVRGGSPEEAADRVTTLLLDPELRARMGERGREWVEEKWRWDLLAEKLKQLL</sequence>
<dbReference type="FunFam" id="3.40.50.2000:FF:000069">
    <property type="entry name" value="Alpha-(1-6)-phosphatidylinositol monomannoside mannosyltransferase"/>
    <property type="match status" value="1"/>
</dbReference>
<evidence type="ECO:0000256" key="14">
    <source>
        <dbReference type="ARBA" id="ARBA00079381"/>
    </source>
</evidence>
<accession>A0A1G8YV51</accession>
<comment type="pathway">
    <text evidence="9">Phospholipid metabolism; phosphatidylinositol metabolism.</text>
</comment>
<evidence type="ECO:0000256" key="5">
    <source>
        <dbReference type="ARBA" id="ARBA00022679"/>
    </source>
</evidence>
<organism evidence="17 18">
    <name type="scientific">Streptomyces indicus</name>
    <dbReference type="NCBI Taxonomy" id="417292"/>
    <lineage>
        <taxon>Bacteria</taxon>
        <taxon>Bacillati</taxon>
        <taxon>Actinomycetota</taxon>
        <taxon>Actinomycetes</taxon>
        <taxon>Kitasatosporales</taxon>
        <taxon>Streptomycetaceae</taxon>
        <taxon>Streptomyces</taxon>
    </lineage>
</organism>
<evidence type="ECO:0000256" key="10">
    <source>
        <dbReference type="ARBA" id="ARBA00066957"/>
    </source>
</evidence>
<dbReference type="STRING" id="417292.SAMN05421806_104270"/>
<evidence type="ECO:0000256" key="3">
    <source>
        <dbReference type="ARBA" id="ARBA00022516"/>
    </source>
</evidence>
<dbReference type="InterPro" id="IPR001296">
    <property type="entry name" value="Glyco_trans_1"/>
</dbReference>
<keyword evidence="5 17" id="KW-0808">Transferase</keyword>
<keyword evidence="6" id="KW-0443">Lipid metabolism</keyword>
<name>A0A1G8YV51_9ACTN</name>
<dbReference type="EC" id="2.4.1.346" evidence="10"/>
<dbReference type="GO" id="GO:0033164">
    <property type="term" value="F:initiation-specific glycolipid 1,6-alpha-mannosyltransferase activity"/>
    <property type="evidence" value="ECO:0007669"/>
    <property type="project" value="UniProtKB-ARBA"/>
</dbReference>
<dbReference type="GO" id="GO:0016020">
    <property type="term" value="C:membrane"/>
    <property type="evidence" value="ECO:0007669"/>
    <property type="project" value="GOC"/>
</dbReference>
<keyword evidence="4 17" id="KW-0328">Glycosyltransferase</keyword>
<comment type="catalytic activity">
    <reaction evidence="8">
        <text>a 1,2-diacyl-sn-glycero-3-phospho-[alpha-D-mannopyranosyl-(1&lt;-&gt;6)-D-myo-inositol] + GDP-alpha-D-mannose = a 2,6-O-bis(alpha-D-mannopyranosyl)-1-phosphatidyl-1D-myo-inositol + GDP + H(+)</text>
        <dbReference type="Rhea" id="RHEA:52440"/>
        <dbReference type="ChEBI" id="CHEBI:15378"/>
        <dbReference type="ChEBI" id="CHEBI:57527"/>
        <dbReference type="ChEBI" id="CHEBI:58189"/>
        <dbReference type="ChEBI" id="CHEBI:87673"/>
        <dbReference type="ChEBI" id="CHEBI:136624"/>
        <dbReference type="EC" id="2.4.1.346"/>
    </reaction>
</comment>
<gene>
    <name evidence="17" type="ORF">SAMN05421806_104270</name>
</gene>
<dbReference type="PANTHER" id="PTHR45947">
    <property type="entry name" value="SULFOQUINOVOSYL TRANSFERASE SQD2"/>
    <property type="match status" value="1"/>
</dbReference>
<evidence type="ECO:0000313" key="17">
    <source>
        <dbReference type="EMBL" id="SDK06314.1"/>
    </source>
</evidence>
<evidence type="ECO:0000313" key="18">
    <source>
        <dbReference type="Proteomes" id="UP000199155"/>
    </source>
</evidence>
<feature type="domain" description="Glycosyl transferase family 1" evidence="15">
    <location>
        <begin position="212"/>
        <end position="382"/>
    </location>
</feature>
<dbReference type="CDD" id="cd03801">
    <property type="entry name" value="GT4_PimA-like"/>
    <property type="match status" value="1"/>
</dbReference>
<dbReference type="Pfam" id="PF13439">
    <property type="entry name" value="Glyco_transf_4"/>
    <property type="match status" value="1"/>
</dbReference>
<dbReference type="GO" id="GO:0043750">
    <property type="term" value="F:phosphatidylinositol alpha-mannosyltransferase activity"/>
    <property type="evidence" value="ECO:0007669"/>
    <property type="project" value="UniProtKB-ARBA"/>
</dbReference>
<evidence type="ECO:0000256" key="7">
    <source>
        <dbReference type="ARBA" id="ARBA00051960"/>
    </source>
</evidence>
<dbReference type="Gene3D" id="3.40.50.2000">
    <property type="entry name" value="Glycogen Phosphorylase B"/>
    <property type="match status" value="2"/>
</dbReference>
<proteinExistence type="inferred from homology"/>
<evidence type="ECO:0000256" key="6">
    <source>
        <dbReference type="ARBA" id="ARBA00023098"/>
    </source>
</evidence>
<evidence type="ECO:0000256" key="1">
    <source>
        <dbReference type="ARBA" id="ARBA00005189"/>
    </source>
</evidence>
<evidence type="ECO:0000256" key="9">
    <source>
        <dbReference type="ARBA" id="ARBA00060651"/>
    </source>
</evidence>
<evidence type="ECO:0000256" key="13">
    <source>
        <dbReference type="ARBA" id="ARBA00077842"/>
    </source>
</evidence>
<dbReference type="AlphaFoldDB" id="A0A1G8YV51"/>
<dbReference type="EMBL" id="FNFF01000004">
    <property type="protein sequence ID" value="SDK06314.1"/>
    <property type="molecule type" value="Genomic_DNA"/>
</dbReference>
<dbReference type="FunFam" id="3.40.50.2000:FF:000115">
    <property type="entry name" value="Alpha-(1-6)-phosphatidylinositol monomannoside mannosyltransferase"/>
    <property type="match status" value="1"/>
</dbReference>
<comment type="pathway">
    <text evidence="1">Lipid metabolism.</text>
</comment>
<dbReference type="Proteomes" id="UP000199155">
    <property type="component" value="Unassembled WGS sequence"/>
</dbReference>
<dbReference type="Pfam" id="PF00534">
    <property type="entry name" value="Glycos_transf_1"/>
    <property type="match status" value="1"/>
</dbReference>
<reference evidence="17 18" key="1">
    <citation type="submission" date="2016-10" db="EMBL/GenBank/DDBJ databases">
        <authorList>
            <person name="de Groot N.N."/>
        </authorList>
    </citation>
    <scope>NUCLEOTIDE SEQUENCE [LARGE SCALE GENOMIC DNA]</scope>
    <source>
        <strain evidence="17 18">CGMCC 4.5727</strain>
    </source>
</reference>
<protein>
    <recommendedName>
        <fullName evidence="10">phosphatidyl-myo-inositol dimannoside synthase</fullName>
        <ecNumber evidence="10">2.4.1.346</ecNumber>
    </recommendedName>
    <alternativeName>
        <fullName evidence="11">Alpha-D-mannose-alpha-(1-6)-phosphatidylmyo-inositol-mannosyltransferase</fullName>
    </alternativeName>
    <alternativeName>
        <fullName evidence="14">Alpha-mannosyltransferase</fullName>
    </alternativeName>
    <alternativeName>
        <fullName evidence="13">Guanosine diphosphomannose-phosphatidyl-inositol alpha-mannosyltransferase</fullName>
    </alternativeName>
    <alternativeName>
        <fullName evidence="12">Phosphatidylinositol alpha-mannosyltransferase</fullName>
    </alternativeName>
</protein>
<evidence type="ECO:0000256" key="11">
    <source>
        <dbReference type="ARBA" id="ARBA00075163"/>
    </source>
</evidence>
<evidence type="ECO:0000259" key="16">
    <source>
        <dbReference type="Pfam" id="PF13439"/>
    </source>
</evidence>
<keyword evidence="18" id="KW-1185">Reference proteome</keyword>
<dbReference type="InterPro" id="IPR028098">
    <property type="entry name" value="Glyco_trans_4-like_N"/>
</dbReference>
<feature type="domain" description="Glycosyltransferase subfamily 4-like N-terminal" evidence="16">
    <location>
        <begin position="35"/>
        <end position="198"/>
    </location>
</feature>
<comment type="catalytic activity">
    <reaction evidence="7">
        <text>a 1,2-diacyl-sn-glycero-3-phospho-[alpha-D-6-acyl-mannopyranosyl-(1&lt;-&gt;6)-D-myo-inositol] + GDP-alpha-D-mannose = a 2-O-(alpha-D-mannosyl)-6-O-(6-O-acyl-alpha-D-mannosyl)-1-phosphatidyl-1D-myo-inositol + GDP + H(+)</text>
        <dbReference type="Rhea" id="RHEA:52444"/>
        <dbReference type="ChEBI" id="CHEBI:15378"/>
        <dbReference type="ChEBI" id="CHEBI:57527"/>
        <dbReference type="ChEBI" id="CHEBI:58189"/>
        <dbReference type="ChEBI" id="CHEBI:88053"/>
        <dbReference type="ChEBI" id="CHEBI:136625"/>
        <dbReference type="EC" id="2.4.1.346"/>
    </reaction>
</comment>
<dbReference type="GO" id="GO:0009247">
    <property type="term" value="P:glycolipid biosynthetic process"/>
    <property type="evidence" value="ECO:0007669"/>
    <property type="project" value="UniProtKB-ARBA"/>
</dbReference>
<dbReference type="PANTHER" id="PTHR45947:SF3">
    <property type="entry name" value="SULFOQUINOVOSYL TRANSFERASE SQD2"/>
    <property type="match status" value="1"/>
</dbReference>
<evidence type="ECO:0000256" key="12">
    <source>
        <dbReference type="ARBA" id="ARBA00076875"/>
    </source>
</evidence>
<dbReference type="InterPro" id="IPR050194">
    <property type="entry name" value="Glycosyltransferase_grp1"/>
</dbReference>
<evidence type="ECO:0000256" key="2">
    <source>
        <dbReference type="ARBA" id="ARBA00009481"/>
    </source>
</evidence>
<comment type="similarity">
    <text evidence="2">Belongs to the glycosyltransferase group 1 family. Glycosyltransferase 4 subfamily.</text>
</comment>
<evidence type="ECO:0000259" key="15">
    <source>
        <dbReference type="Pfam" id="PF00534"/>
    </source>
</evidence>
<keyword evidence="3" id="KW-0444">Lipid biosynthesis</keyword>